<dbReference type="EMBL" id="JFHE01000056">
    <property type="protein sequence ID" value="KDR26384.1"/>
    <property type="molecule type" value="Genomic_DNA"/>
</dbReference>
<reference evidence="3" key="4">
    <citation type="submission" date="2024-05" db="EMBL/GenBank/DDBJ databases">
        <authorList>
            <person name="Sun Q."/>
            <person name="Zhou Y."/>
        </authorList>
    </citation>
    <scope>NUCLEOTIDE SEQUENCE</scope>
    <source>
        <strain evidence="3">CGMCC 1.11013</strain>
    </source>
</reference>
<dbReference type="PANTHER" id="PTHR30024">
    <property type="entry name" value="ALIPHATIC SULFONATES-BINDING PROTEIN-RELATED"/>
    <property type="match status" value="1"/>
</dbReference>
<dbReference type="RefSeq" id="WP_035970268.1">
    <property type="nucleotide sequence ID" value="NZ_BMEG01000005.1"/>
</dbReference>
<dbReference type="Proteomes" id="UP000027439">
    <property type="component" value="Unassembled WGS sequence"/>
</dbReference>
<proteinExistence type="predicted"/>
<dbReference type="Proteomes" id="UP000597138">
    <property type="component" value="Unassembled WGS sequence"/>
</dbReference>
<dbReference type="InterPro" id="IPR015168">
    <property type="entry name" value="SsuA/THI5"/>
</dbReference>
<keyword evidence="1" id="KW-0732">Signal</keyword>
<dbReference type="EMBL" id="BMEG01000005">
    <property type="protein sequence ID" value="GGD75229.1"/>
    <property type="molecule type" value="Genomic_DNA"/>
</dbReference>
<gene>
    <name evidence="4" type="ORF">BG57_26645</name>
    <name evidence="3" type="ORF">GCM10010985_32160</name>
</gene>
<organism evidence="4 5">
    <name type="scientific">Caballeronia grimmiae</name>
    <dbReference type="NCBI Taxonomy" id="1071679"/>
    <lineage>
        <taxon>Bacteria</taxon>
        <taxon>Pseudomonadati</taxon>
        <taxon>Pseudomonadota</taxon>
        <taxon>Betaproteobacteria</taxon>
        <taxon>Burkholderiales</taxon>
        <taxon>Burkholderiaceae</taxon>
        <taxon>Caballeronia</taxon>
    </lineage>
</organism>
<evidence type="ECO:0000259" key="2">
    <source>
        <dbReference type="Pfam" id="PF09084"/>
    </source>
</evidence>
<sequence length="332" mass="36165">MPLAKRLTALIVASLFASSPAAFADEPVTINIGTQDAAWPLIVEQSRVLEGTPYKVKWAVLTGPAAQLSALYSKSLDVGLMGDTSLIIEQGNARTPWTADTAPLQIIAGWRNPDSSYPPIVTVVRKNADVKTLADLRGKTWGYNFGGFNYLQYVLSYVKADLKPKDFQGVKFGDGNVSASAFNAGQVAVYSGGYGPVKEAVDKGDARVIIRSDELDIPALSVFAARTEVLRDPAKSQAIGDFLGRLKNSWTWWAQNVPAVEKIYLEKMKQSPARAKFSAENGRSVFYPLDKTLVAREQKIADTLYKSGDIKNNIKVDVEFNPVFDAQAVAAR</sequence>
<dbReference type="eggNOG" id="COG0715">
    <property type="taxonomic scope" value="Bacteria"/>
</dbReference>
<protein>
    <submittedName>
        <fullName evidence="4">Nitrate ABC transporter substrate-binding protein</fullName>
    </submittedName>
</protein>
<evidence type="ECO:0000313" key="6">
    <source>
        <dbReference type="Proteomes" id="UP000597138"/>
    </source>
</evidence>
<evidence type="ECO:0000313" key="4">
    <source>
        <dbReference type="EMBL" id="KDR26384.1"/>
    </source>
</evidence>
<reference evidence="3" key="1">
    <citation type="journal article" date="2014" name="Int. J. Syst. Evol. Microbiol.">
        <title>Complete genome of a new Firmicutes species belonging to the dominant human colonic microbiota ('Ruminococcus bicirculans') reveals two chromosomes and a selective capacity to utilize plant glucans.</title>
        <authorList>
            <consortium name="NISC Comparative Sequencing Program"/>
            <person name="Wegmann U."/>
            <person name="Louis P."/>
            <person name="Goesmann A."/>
            <person name="Henrissat B."/>
            <person name="Duncan S.H."/>
            <person name="Flint H.J."/>
        </authorList>
    </citation>
    <scope>NUCLEOTIDE SEQUENCE</scope>
    <source>
        <strain evidence="3">CGMCC 1.11013</strain>
    </source>
</reference>
<reference evidence="6" key="3">
    <citation type="journal article" date="2019" name="Int. J. Syst. Evol. Microbiol.">
        <title>The Global Catalogue of Microorganisms (GCM) 10K type strain sequencing project: providing services to taxonomists for standard genome sequencing and annotation.</title>
        <authorList>
            <consortium name="The Broad Institute Genomics Platform"/>
            <consortium name="The Broad Institute Genome Sequencing Center for Infectious Disease"/>
            <person name="Wu L."/>
            <person name="Ma J."/>
        </authorList>
    </citation>
    <scope>NUCLEOTIDE SEQUENCE [LARGE SCALE GENOMIC DNA]</scope>
    <source>
        <strain evidence="6">CGMCC 1.11013</strain>
    </source>
</reference>
<feature type="signal peptide" evidence="1">
    <location>
        <begin position="1"/>
        <end position="24"/>
    </location>
</feature>
<dbReference type="AlphaFoldDB" id="A0A069NFA3"/>
<dbReference type="Pfam" id="PF09084">
    <property type="entry name" value="NMT1"/>
    <property type="match status" value="1"/>
</dbReference>
<accession>A0A069NFA3</accession>
<dbReference type="STRING" id="1071679.BG57_26645"/>
<evidence type="ECO:0000313" key="5">
    <source>
        <dbReference type="Proteomes" id="UP000027439"/>
    </source>
</evidence>
<keyword evidence="6" id="KW-1185">Reference proteome</keyword>
<dbReference type="OrthoDB" id="506623at2"/>
<evidence type="ECO:0000256" key="1">
    <source>
        <dbReference type="SAM" id="SignalP"/>
    </source>
</evidence>
<dbReference type="PANTHER" id="PTHR30024:SF48">
    <property type="entry name" value="ABC TRANSPORTER SUBSTRATE-BINDING PROTEIN"/>
    <property type="match status" value="1"/>
</dbReference>
<name>A0A069NFA3_9BURK</name>
<dbReference type="SUPFAM" id="SSF53850">
    <property type="entry name" value="Periplasmic binding protein-like II"/>
    <property type="match status" value="1"/>
</dbReference>
<reference evidence="4 5" key="2">
    <citation type="submission" date="2014-03" db="EMBL/GenBank/DDBJ databases">
        <title>Draft Genome Sequences of Four Burkholderia Strains.</title>
        <authorList>
            <person name="Liu X.Y."/>
            <person name="Li C.X."/>
            <person name="Xu J.H."/>
        </authorList>
    </citation>
    <scope>NUCLEOTIDE SEQUENCE [LARGE SCALE GENOMIC DNA]</scope>
    <source>
        <strain evidence="4 5">R27</strain>
    </source>
</reference>
<evidence type="ECO:0000313" key="3">
    <source>
        <dbReference type="EMBL" id="GGD75229.1"/>
    </source>
</evidence>
<feature type="chain" id="PRO_5001663721" evidence="1">
    <location>
        <begin position="25"/>
        <end position="332"/>
    </location>
</feature>
<comment type="caution">
    <text evidence="4">The sequence shown here is derived from an EMBL/GenBank/DDBJ whole genome shotgun (WGS) entry which is preliminary data.</text>
</comment>
<dbReference type="Gene3D" id="3.40.190.10">
    <property type="entry name" value="Periplasmic binding protein-like II"/>
    <property type="match status" value="2"/>
</dbReference>
<feature type="domain" description="SsuA/THI5-like" evidence="2">
    <location>
        <begin position="118"/>
        <end position="255"/>
    </location>
</feature>